<feature type="transmembrane region" description="Helical" evidence="16">
    <location>
        <begin position="1021"/>
        <end position="1041"/>
    </location>
</feature>
<dbReference type="Gene3D" id="2.70.150.10">
    <property type="entry name" value="Calcium-transporting ATPase, cytoplasmic transduction domain A"/>
    <property type="match status" value="1"/>
</dbReference>
<dbReference type="Proteomes" id="UP001314263">
    <property type="component" value="Unassembled WGS sequence"/>
</dbReference>
<evidence type="ECO:0000256" key="11">
    <source>
        <dbReference type="ARBA" id="ARBA00022967"/>
    </source>
</evidence>
<keyword evidence="3" id="KW-0813">Transport</keyword>
<dbReference type="GO" id="GO:0016020">
    <property type="term" value="C:membrane"/>
    <property type="evidence" value="ECO:0007669"/>
    <property type="project" value="UniProtKB-SubCell"/>
</dbReference>
<dbReference type="EMBL" id="CAUYUE010000002">
    <property type="protein sequence ID" value="CAK0740677.1"/>
    <property type="molecule type" value="Genomic_DNA"/>
</dbReference>
<dbReference type="SFLD" id="SFLDG00002">
    <property type="entry name" value="C1.7:_P-type_atpase_like"/>
    <property type="match status" value="1"/>
</dbReference>
<dbReference type="InterPro" id="IPR044492">
    <property type="entry name" value="P_typ_ATPase_HD_dom"/>
</dbReference>
<keyword evidence="9" id="KW-0067">ATP-binding</keyword>
<dbReference type="InterPro" id="IPR004014">
    <property type="entry name" value="ATPase_P-typ_cation-transptr_N"/>
</dbReference>
<dbReference type="Gene3D" id="3.40.50.1000">
    <property type="entry name" value="HAD superfamily/HAD-like"/>
    <property type="match status" value="1"/>
</dbReference>
<dbReference type="NCBIfam" id="TIGR01494">
    <property type="entry name" value="ATPase_P-type"/>
    <property type="match status" value="2"/>
</dbReference>
<dbReference type="InterPro" id="IPR036412">
    <property type="entry name" value="HAD-like_sf"/>
</dbReference>
<comment type="caution">
    <text evidence="18">The sequence shown here is derived from an EMBL/GenBank/DDBJ whole genome shotgun (WGS) entry which is preliminary data.</text>
</comment>
<dbReference type="SFLD" id="SFLDF00027">
    <property type="entry name" value="p-type_atpase"/>
    <property type="match status" value="1"/>
</dbReference>
<evidence type="ECO:0000313" key="19">
    <source>
        <dbReference type="Proteomes" id="UP001314263"/>
    </source>
</evidence>
<keyword evidence="10" id="KW-0460">Magnesium</keyword>
<name>A0AAV1HWQ5_9CHLO</name>
<evidence type="ECO:0000256" key="15">
    <source>
        <dbReference type="ARBA" id="ARBA00038148"/>
    </source>
</evidence>
<evidence type="ECO:0000256" key="5">
    <source>
        <dbReference type="ARBA" id="ARBA00022692"/>
    </source>
</evidence>
<dbReference type="PROSITE" id="PS00154">
    <property type="entry name" value="ATPASE_E1_E2"/>
    <property type="match status" value="1"/>
</dbReference>
<dbReference type="GO" id="GO:0005388">
    <property type="term" value="F:P-type calcium transporter activity"/>
    <property type="evidence" value="ECO:0007669"/>
    <property type="project" value="UniProtKB-EC"/>
</dbReference>
<evidence type="ECO:0000256" key="14">
    <source>
        <dbReference type="ARBA" id="ARBA00023136"/>
    </source>
</evidence>
<feature type="transmembrane region" description="Helical" evidence="16">
    <location>
        <begin position="883"/>
        <end position="908"/>
    </location>
</feature>
<comment type="similarity">
    <text evidence="15">Belongs to the cation transport ATPase (P-type) (TC 3.A.3) family.</text>
</comment>
<dbReference type="GO" id="GO:0046872">
    <property type="term" value="F:metal ion binding"/>
    <property type="evidence" value="ECO:0007669"/>
    <property type="project" value="UniProtKB-KW"/>
</dbReference>
<dbReference type="InterPro" id="IPR023299">
    <property type="entry name" value="ATPase_P-typ_cyto_dom_N"/>
</dbReference>
<feature type="transmembrane region" description="Helical" evidence="16">
    <location>
        <begin position="65"/>
        <end position="83"/>
    </location>
</feature>
<keyword evidence="13" id="KW-0406">Ion transport</keyword>
<feature type="transmembrane region" description="Helical" evidence="16">
    <location>
        <begin position="986"/>
        <end position="1014"/>
    </location>
</feature>
<dbReference type="EC" id="7.2.2.10" evidence="2"/>
<keyword evidence="5 16" id="KW-0812">Transmembrane</keyword>
<evidence type="ECO:0000256" key="12">
    <source>
        <dbReference type="ARBA" id="ARBA00022989"/>
    </source>
</evidence>
<dbReference type="SMART" id="SM00831">
    <property type="entry name" value="Cation_ATPase_N"/>
    <property type="match status" value="1"/>
</dbReference>
<dbReference type="SUPFAM" id="SSF81660">
    <property type="entry name" value="Metal cation-transporting ATPase, ATP-binding domain N"/>
    <property type="match status" value="1"/>
</dbReference>
<evidence type="ECO:0000256" key="1">
    <source>
        <dbReference type="ARBA" id="ARBA00004141"/>
    </source>
</evidence>
<evidence type="ECO:0000256" key="8">
    <source>
        <dbReference type="ARBA" id="ARBA00022837"/>
    </source>
</evidence>
<evidence type="ECO:0000256" key="7">
    <source>
        <dbReference type="ARBA" id="ARBA00022741"/>
    </source>
</evidence>
<evidence type="ECO:0000256" key="3">
    <source>
        <dbReference type="ARBA" id="ARBA00022448"/>
    </source>
</evidence>
<feature type="transmembrane region" description="Helical" evidence="16">
    <location>
        <begin position="268"/>
        <end position="287"/>
    </location>
</feature>
<dbReference type="PANTHER" id="PTHR42861">
    <property type="entry name" value="CALCIUM-TRANSPORTING ATPASE"/>
    <property type="match status" value="1"/>
</dbReference>
<dbReference type="SUPFAM" id="SSF81665">
    <property type="entry name" value="Calcium ATPase, transmembrane domain M"/>
    <property type="match status" value="1"/>
</dbReference>
<dbReference type="InterPro" id="IPR001757">
    <property type="entry name" value="P_typ_ATPase"/>
</dbReference>
<dbReference type="FunFam" id="1.20.1110.10:FF:000065">
    <property type="entry name" value="Sarcoplasmic/endoplasmic reticulum calcium ATPase 1"/>
    <property type="match status" value="1"/>
</dbReference>
<dbReference type="PRINTS" id="PR00119">
    <property type="entry name" value="CATATPASE"/>
</dbReference>
<evidence type="ECO:0000256" key="6">
    <source>
        <dbReference type="ARBA" id="ARBA00022723"/>
    </source>
</evidence>
<evidence type="ECO:0000256" key="9">
    <source>
        <dbReference type="ARBA" id="ARBA00022840"/>
    </source>
</evidence>
<dbReference type="Gene3D" id="1.20.1110.10">
    <property type="entry name" value="Calcium-transporting ATPase, transmembrane domain"/>
    <property type="match status" value="1"/>
</dbReference>
<keyword evidence="11" id="KW-1278">Translocase</keyword>
<keyword evidence="8" id="KW-0106">Calcium</keyword>
<dbReference type="InterPro" id="IPR023298">
    <property type="entry name" value="ATPase_P-typ_TM_dom_sf"/>
</dbReference>
<dbReference type="InterPro" id="IPR023214">
    <property type="entry name" value="HAD_sf"/>
</dbReference>
<dbReference type="InterPro" id="IPR008250">
    <property type="entry name" value="ATPase_P-typ_transduc_dom_A_sf"/>
</dbReference>
<keyword evidence="14 16" id="KW-0472">Membrane</keyword>
<feature type="domain" description="Cation-transporting P-type ATPase N-terminal" evidence="17">
    <location>
        <begin position="8"/>
        <end position="82"/>
    </location>
</feature>
<dbReference type="Pfam" id="PF00122">
    <property type="entry name" value="E1-E2_ATPase"/>
    <property type="match status" value="1"/>
</dbReference>
<evidence type="ECO:0000256" key="16">
    <source>
        <dbReference type="SAM" id="Phobius"/>
    </source>
</evidence>
<dbReference type="FunFam" id="3.40.50.1000:FF:000083">
    <property type="entry name" value="Sodium/potassium-transporting ATPase subunit alpha"/>
    <property type="match status" value="1"/>
</dbReference>
<dbReference type="FunFam" id="2.70.150.10:FF:000014">
    <property type="entry name" value="Calcium-transporting ATPase, putative"/>
    <property type="match status" value="1"/>
</dbReference>
<sequence>MAGAQSYPAWVHSPEQTAAHHGVNLDVGLTSSQVEDQRHRYGWNELEKTPGKPLWKLVLEQFDDMLVKVLLLAAVVSFFLALFEEGSAEEGIRAFIEPAVILLILILNAIVGVWQESNAEAALDALKDSLSETATVLRDGNLISDLPSREVVPGDVVEMHVGDRVPADTRIIRLKTATLRAEQASLTGESVAVLKSTDAVLEEGCELQAKDNMLFAGTAVANGSCLGIVNAIGMSTEVGKIQQQITEAAAEEEDTPLKKKLDVFGERLAQVIFAVCVLVWVINYHHFLSWEPVKGSTWMPDWSTVSFSLGSCIYYFKIAVALAVAAIPEGLPAVITTCLALGTRKMAKRNAIVRKLPSVETLGCTTVICSDKTGTLTTNQMSVMQLLAMGQSETDTRHFSIDGTSFNPSSGAVKGLSTLDSNLEAVAEVCAVCNEARIESKEGLFRAVGAPTEAALVVLAEKLGVPDRPTHERIAAARLADPDTHPSGVQQWYSERWRKLATLEFDRDRKSMSVICSAPTAASAASSGVQTRRTAPSSAGSNVLLVKGAAECLLGRSSHVLLADGRTVPLTAAAKKKIMAEVDTMAASALRCLAFAQKTEIPAFAGYDGTQSHPAHAQLLDPANYEGIESELTFLGVAGLLDPPRPEVKGAIEDCVLAGIRVMVITGDNKLTAEAICRKIGVFDEGESLKGKSMTGREFVELPLAQRKAILEGEGGRCFSRAEPRHKQDIVRLLKEMGEVAAMTGDGVNDAPALKLADIGVAMGIAGTEVAKEASDMVLADDNFSTIVAAVEEGRAIYNNMKAFIRYMISSNIGEVASIFLTAALGLPENLIPVQARASWHLLWVNLVTDGPPATALGFNPPDVDIMQKPPRKSNEELVTAWLFFRWMLVGAYVGFATVGAFCVWYMYDNFLGLDLSADGHSTATPYIAGGKIINFDEPCDYFTVGKAKASTLSLSVLVAIEMFNALNALSEDNSLLQMPPWCNPWLLVAMALSFGLHFLILYVPVLAAIFSIVPLSLNEWLLVILFAFPVVLIDEALKFVGRTFVNPPTQPQALEAKKRQ</sequence>
<dbReference type="SUPFAM" id="SSF56784">
    <property type="entry name" value="HAD-like"/>
    <property type="match status" value="1"/>
</dbReference>
<reference evidence="18 19" key="1">
    <citation type="submission" date="2023-10" db="EMBL/GenBank/DDBJ databases">
        <authorList>
            <person name="Maclean D."/>
            <person name="Macfadyen A."/>
        </authorList>
    </citation>
    <scope>NUCLEOTIDE SEQUENCE [LARGE SCALE GENOMIC DNA]</scope>
</reference>
<keyword evidence="19" id="KW-1185">Reference proteome</keyword>
<evidence type="ECO:0000259" key="17">
    <source>
        <dbReference type="SMART" id="SM00831"/>
    </source>
</evidence>
<keyword evidence="6" id="KW-0479">Metal-binding</keyword>
<dbReference type="Pfam" id="PF00690">
    <property type="entry name" value="Cation_ATPase_N"/>
    <property type="match status" value="1"/>
</dbReference>
<dbReference type="GO" id="GO:0016887">
    <property type="term" value="F:ATP hydrolysis activity"/>
    <property type="evidence" value="ECO:0007669"/>
    <property type="project" value="InterPro"/>
</dbReference>
<proteinExistence type="inferred from homology"/>
<dbReference type="SUPFAM" id="SSF81653">
    <property type="entry name" value="Calcium ATPase, transduction domain A"/>
    <property type="match status" value="1"/>
</dbReference>
<keyword evidence="12 16" id="KW-1133">Transmembrane helix</keyword>
<dbReference type="FunFam" id="3.40.1110.10:FF:000021">
    <property type="entry name" value="calcium-transporting ATPase, endoplasmic reticulum-type"/>
    <property type="match status" value="1"/>
</dbReference>
<dbReference type="SFLD" id="SFLDS00003">
    <property type="entry name" value="Haloacid_Dehalogenase"/>
    <property type="match status" value="1"/>
</dbReference>
<dbReference type="Pfam" id="PF13246">
    <property type="entry name" value="Cation_ATPase"/>
    <property type="match status" value="1"/>
</dbReference>
<evidence type="ECO:0000313" key="18">
    <source>
        <dbReference type="EMBL" id="CAK0740677.1"/>
    </source>
</evidence>
<dbReference type="GO" id="GO:0005524">
    <property type="term" value="F:ATP binding"/>
    <property type="evidence" value="ECO:0007669"/>
    <property type="project" value="UniProtKB-KW"/>
</dbReference>
<protein>
    <recommendedName>
        <fullName evidence="2">P-type Ca(2+) transporter</fullName>
        <ecNumber evidence="2">7.2.2.10</ecNumber>
    </recommendedName>
</protein>
<accession>A0AAV1HWQ5</accession>
<gene>
    <name evidence="18" type="primary">LCA1</name>
    <name evidence="18" type="ORF">CVIRNUC_001268</name>
</gene>
<comment type="subcellular location">
    <subcellularLocation>
        <location evidence="1">Membrane</location>
        <topology evidence="1">Multi-pass membrane protein</topology>
    </subcellularLocation>
</comment>
<dbReference type="InterPro" id="IPR059000">
    <property type="entry name" value="ATPase_P-type_domA"/>
</dbReference>
<evidence type="ECO:0000256" key="13">
    <source>
        <dbReference type="ARBA" id="ARBA00023065"/>
    </source>
</evidence>
<evidence type="ECO:0000256" key="10">
    <source>
        <dbReference type="ARBA" id="ARBA00022842"/>
    </source>
</evidence>
<keyword evidence="4" id="KW-0109">Calcium transport</keyword>
<evidence type="ECO:0000256" key="2">
    <source>
        <dbReference type="ARBA" id="ARBA00012790"/>
    </source>
</evidence>
<feature type="transmembrane region" description="Helical" evidence="16">
    <location>
        <begin position="95"/>
        <end position="114"/>
    </location>
</feature>
<dbReference type="FunFam" id="1.20.1110.10:FF:000037">
    <property type="entry name" value="Calcium-transporting ATPase, putative"/>
    <property type="match status" value="1"/>
</dbReference>
<organism evidence="18 19">
    <name type="scientific">Coccomyxa viridis</name>
    <dbReference type="NCBI Taxonomy" id="1274662"/>
    <lineage>
        <taxon>Eukaryota</taxon>
        <taxon>Viridiplantae</taxon>
        <taxon>Chlorophyta</taxon>
        <taxon>core chlorophytes</taxon>
        <taxon>Trebouxiophyceae</taxon>
        <taxon>Trebouxiophyceae incertae sedis</taxon>
        <taxon>Coccomyxaceae</taxon>
        <taxon>Coccomyxa</taxon>
    </lineage>
</organism>
<dbReference type="InterPro" id="IPR006068">
    <property type="entry name" value="ATPase_P-typ_cation-transptr_C"/>
</dbReference>
<dbReference type="Pfam" id="PF00689">
    <property type="entry name" value="Cation_ATPase_C"/>
    <property type="match status" value="1"/>
</dbReference>
<keyword evidence="7" id="KW-0547">Nucleotide-binding</keyword>
<evidence type="ECO:0000256" key="4">
    <source>
        <dbReference type="ARBA" id="ARBA00022568"/>
    </source>
</evidence>
<dbReference type="Gene3D" id="3.40.1110.10">
    <property type="entry name" value="Calcium-transporting ATPase, cytoplasmic domain N"/>
    <property type="match status" value="1"/>
</dbReference>
<dbReference type="AlphaFoldDB" id="A0AAV1HWQ5"/>
<dbReference type="InterPro" id="IPR018303">
    <property type="entry name" value="ATPase_P-typ_P_site"/>
</dbReference>